<dbReference type="Pfam" id="PF00696">
    <property type="entry name" value="AA_kinase"/>
    <property type="match status" value="2"/>
</dbReference>
<dbReference type="SUPFAM" id="SSF53633">
    <property type="entry name" value="Carbamate kinase-like"/>
    <property type="match status" value="1"/>
</dbReference>
<evidence type="ECO:0000256" key="12">
    <source>
        <dbReference type="ARBA" id="ARBA00032092"/>
    </source>
</evidence>
<reference evidence="15 16" key="1">
    <citation type="journal article" date="2015" name="Nature">
        <title>rRNA introns, odd ribosomes, and small enigmatic genomes across a large radiation of phyla.</title>
        <authorList>
            <person name="Brown C.T."/>
            <person name="Hug L.A."/>
            <person name="Thomas B.C."/>
            <person name="Sharon I."/>
            <person name="Castelle C.J."/>
            <person name="Singh A."/>
            <person name="Wilkins M.J."/>
            <person name="Williams K.H."/>
            <person name="Banfield J.F."/>
        </authorList>
    </citation>
    <scope>NUCLEOTIDE SEQUENCE [LARGE SCALE GENOMIC DNA]</scope>
</reference>
<evidence type="ECO:0000256" key="7">
    <source>
        <dbReference type="ARBA" id="ARBA00022679"/>
    </source>
</evidence>
<dbReference type="GO" id="GO:0006225">
    <property type="term" value="P:UDP biosynthetic process"/>
    <property type="evidence" value="ECO:0007669"/>
    <property type="project" value="TreeGrafter"/>
</dbReference>
<dbReference type="InterPro" id="IPR011818">
    <property type="entry name" value="Uridylate_kinase_arch/spir"/>
</dbReference>
<evidence type="ECO:0000256" key="11">
    <source>
        <dbReference type="ARBA" id="ARBA00022975"/>
    </source>
</evidence>
<evidence type="ECO:0000256" key="1">
    <source>
        <dbReference type="ARBA" id="ARBA00004496"/>
    </source>
</evidence>
<evidence type="ECO:0000256" key="2">
    <source>
        <dbReference type="ARBA" id="ARBA00004791"/>
    </source>
</evidence>
<dbReference type="AlphaFoldDB" id="A0A0G0AUG3"/>
<dbReference type="InterPro" id="IPR011817">
    <property type="entry name" value="Uridylate_kinase"/>
</dbReference>
<dbReference type="GO" id="GO:0005524">
    <property type="term" value="F:ATP binding"/>
    <property type="evidence" value="ECO:0007669"/>
    <property type="project" value="UniProtKB-KW"/>
</dbReference>
<dbReference type="EC" id="2.7.4.22" evidence="4"/>
<dbReference type="Gene3D" id="3.40.1160.10">
    <property type="entry name" value="Acetylglutamate kinase-like"/>
    <property type="match status" value="1"/>
</dbReference>
<keyword evidence="6" id="KW-0963">Cytoplasm</keyword>
<dbReference type="NCBIfam" id="TIGR02076">
    <property type="entry name" value="pyrH_arch"/>
    <property type="match status" value="1"/>
</dbReference>
<dbReference type="UniPathway" id="UPA00159">
    <property type="reaction ID" value="UER00275"/>
</dbReference>
<comment type="pathway">
    <text evidence="2">Pyrimidine metabolism; CTP biosynthesis via de novo pathway; UDP from UMP (UMPK route): step 1/1.</text>
</comment>
<gene>
    <name evidence="15" type="ORF">UR54_C0010G0002</name>
</gene>
<protein>
    <recommendedName>
        <fullName evidence="5">Uridylate kinase</fullName>
        <ecNumber evidence="4">2.7.4.22</ecNumber>
    </recommendedName>
    <alternativeName>
        <fullName evidence="12">Uridine monophosphate kinase</fullName>
    </alternativeName>
</protein>
<keyword evidence="9 15" id="KW-0418">Kinase</keyword>
<comment type="similarity">
    <text evidence="3">Belongs to the UMP kinase family.</text>
</comment>
<name>A0A0G0AUG3_9BACT</name>
<dbReference type="GO" id="GO:0044210">
    <property type="term" value="P:'de novo' CTP biosynthetic process"/>
    <property type="evidence" value="ECO:0007669"/>
    <property type="project" value="UniProtKB-UniPathway"/>
</dbReference>
<dbReference type="EMBL" id="LBPP01000010">
    <property type="protein sequence ID" value="KKP60609.1"/>
    <property type="molecule type" value="Genomic_DNA"/>
</dbReference>
<sequence>MQEPPIVISVGGSLIVPNGGIDTNFLIKLNRLIREEVAKGKRFLLVAGGGKLCRHYQEAGKAVIGNLNSQDLDWLGIHVTHLNGHLLRTIFQDIANPRVIQHYDRKLKNWTEPVAIGAGWKPGWTTDYDAVQLAKDFGGKLIINMSNIDWIYDRDPAKFNDAKPLKKITWEEMSKIVGNKHSSGINAPFDPIATKFAKKLKLTVVIANGNDLINIQKIINNESFKGTVISTSA</sequence>
<dbReference type="InterPro" id="IPR036393">
    <property type="entry name" value="AceGlu_kinase-like_sf"/>
</dbReference>
<accession>A0A0G0AUG3</accession>
<dbReference type="GO" id="GO:0033862">
    <property type="term" value="F:UMP kinase activity"/>
    <property type="evidence" value="ECO:0007669"/>
    <property type="project" value="UniProtKB-EC"/>
</dbReference>
<feature type="domain" description="Aspartate/glutamate/uridylate kinase" evidence="14">
    <location>
        <begin position="125"/>
        <end position="208"/>
    </location>
</feature>
<keyword evidence="10" id="KW-0067">ATP-binding</keyword>
<dbReference type="Proteomes" id="UP000034688">
    <property type="component" value="Unassembled WGS sequence"/>
</dbReference>
<dbReference type="GO" id="GO:0005737">
    <property type="term" value="C:cytoplasm"/>
    <property type="evidence" value="ECO:0007669"/>
    <property type="project" value="UniProtKB-SubCell"/>
</dbReference>
<evidence type="ECO:0000256" key="3">
    <source>
        <dbReference type="ARBA" id="ARBA00007614"/>
    </source>
</evidence>
<evidence type="ECO:0000256" key="9">
    <source>
        <dbReference type="ARBA" id="ARBA00022777"/>
    </source>
</evidence>
<evidence type="ECO:0000313" key="16">
    <source>
        <dbReference type="Proteomes" id="UP000034688"/>
    </source>
</evidence>
<feature type="domain" description="Aspartate/glutamate/uridylate kinase" evidence="14">
    <location>
        <begin position="6"/>
        <end position="94"/>
    </location>
</feature>
<dbReference type="STRING" id="1618477.UR54_C0010G0002"/>
<evidence type="ECO:0000256" key="13">
    <source>
        <dbReference type="ARBA" id="ARBA00047767"/>
    </source>
</evidence>
<dbReference type="PANTHER" id="PTHR42833:SF4">
    <property type="entry name" value="URIDYLATE KINASE PUMPKIN, CHLOROPLASTIC"/>
    <property type="match status" value="1"/>
</dbReference>
<dbReference type="PIRSF" id="PIRSF005650">
    <property type="entry name" value="Uridylate_kin"/>
    <property type="match status" value="1"/>
</dbReference>
<evidence type="ECO:0000256" key="8">
    <source>
        <dbReference type="ARBA" id="ARBA00022741"/>
    </source>
</evidence>
<evidence type="ECO:0000256" key="5">
    <source>
        <dbReference type="ARBA" id="ARBA00016403"/>
    </source>
</evidence>
<proteinExistence type="inferred from homology"/>
<keyword evidence="7" id="KW-0808">Transferase</keyword>
<organism evidence="15 16">
    <name type="scientific">Candidatus Roizmanbacteria bacterium GW2011_GWA2_34_18</name>
    <dbReference type="NCBI Taxonomy" id="1618477"/>
    <lineage>
        <taxon>Bacteria</taxon>
        <taxon>Candidatus Roizmaniibacteriota</taxon>
    </lineage>
</organism>
<evidence type="ECO:0000313" key="15">
    <source>
        <dbReference type="EMBL" id="KKP60609.1"/>
    </source>
</evidence>
<comment type="caution">
    <text evidence="15">The sequence shown here is derived from an EMBL/GenBank/DDBJ whole genome shotgun (WGS) entry which is preliminary data.</text>
</comment>
<evidence type="ECO:0000256" key="6">
    <source>
        <dbReference type="ARBA" id="ARBA00022490"/>
    </source>
</evidence>
<comment type="catalytic activity">
    <reaction evidence="13">
        <text>UMP + ATP = UDP + ADP</text>
        <dbReference type="Rhea" id="RHEA:24400"/>
        <dbReference type="ChEBI" id="CHEBI:30616"/>
        <dbReference type="ChEBI" id="CHEBI:57865"/>
        <dbReference type="ChEBI" id="CHEBI:58223"/>
        <dbReference type="ChEBI" id="CHEBI:456216"/>
        <dbReference type="EC" id="2.7.4.22"/>
    </reaction>
</comment>
<evidence type="ECO:0000256" key="4">
    <source>
        <dbReference type="ARBA" id="ARBA00012899"/>
    </source>
</evidence>
<evidence type="ECO:0000256" key="10">
    <source>
        <dbReference type="ARBA" id="ARBA00022840"/>
    </source>
</evidence>
<keyword evidence="11" id="KW-0665">Pyrimidine biosynthesis</keyword>
<dbReference type="InterPro" id="IPR001048">
    <property type="entry name" value="Asp/Glu/Uridylate_kinase"/>
</dbReference>
<keyword evidence="8" id="KW-0547">Nucleotide-binding</keyword>
<evidence type="ECO:0000259" key="14">
    <source>
        <dbReference type="Pfam" id="PF00696"/>
    </source>
</evidence>
<comment type="subcellular location">
    <subcellularLocation>
        <location evidence="1">Cytoplasm</location>
    </subcellularLocation>
</comment>
<dbReference type="PANTHER" id="PTHR42833">
    <property type="entry name" value="URIDYLATE KINASE"/>
    <property type="match status" value="1"/>
</dbReference>